<feature type="region of interest" description="Disordered" evidence="1">
    <location>
        <begin position="26"/>
        <end position="69"/>
    </location>
</feature>
<dbReference type="EMBL" id="KZ663810">
    <property type="protein sequence ID" value="PPS09870.1"/>
    <property type="molecule type" value="Genomic_DNA"/>
</dbReference>
<proteinExistence type="predicted"/>
<organism evidence="2 3">
    <name type="scientific">Gossypium barbadense</name>
    <name type="common">Sea Island cotton</name>
    <name type="synonym">Hibiscus barbadensis</name>
    <dbReference type="NCBI Taxonomy" id="3634"/>
    <lineage>
        <taxon>Eukaryota</taxon>
        <taxon>Viridiplantae</taxon>
        <taxon>Streptophyta</taxon>
        <taxon>Embryophyta</taxon>
        <taxon>Tracheophyta</taxon>
        <taxon>Spermatophyta</taxon>
        <taxon>Magnoliopsida</taxon>
        <taxon>eudicotyledons</taxon>
        <taxon>Gunneridae</taxon>
        <taxon>Pentapetalae</taxon>
        <taxon>rosids</taxon>
        <taxon>malvids</taxon>
        <taxon>Malvales</taxon>
        <taxon>Malvaceae</taxon>
        <taxon>Malvoideae</taxon>
        <taxon>Gossypium</taxon>
    </lineage>
</organism>
<sequence>MVVSILYIDSQSTVRRIDIDLNVAPKADTVGDNGCSSSDLSDHEVDSNNDPYVDKVPDDIEDEGVNDDRNANFSKYSNILPTHRLAVDFDSEELFVG</sequence>
<feature type="compositionally biased region" description="Basic and acidic residues" evidence="1">
    <location>
        <begin position="40"/>
        <end position="58"/>
    </location>
</feature>
<gene>
    <name evidence="2" type="ORF">GOBAR_AA10774</name>
</gene>
<dbReference type="Proteomes" id="UP000239757">
    <property type="component" value="Unassembled WGS sequence"/>
</dbReference>
<reference evidence="2 3" key="1">
    <citation type="submission" date="2015-01" db="EMBL/GenBank/DDBJ databases">
        <title>Genome of allotetraploid Gossypium barbadense reveals genomic plasticity and fiber elongation in cotton evolution.</title>
        <authorList>
            <person name="Chen X."/>
            <person name="Liu X."/>
            <person name="Zhao B."/>
            <person name="Zheng H."/>
            <person name="Hu Y."/>
            <person name="Lu G."/>
            <person name="Yang C."/>
            <person name="Chen J."/>
            <person name="Shan C."/>
            <person name="Zhang L."/>
            <person name="Zhou Y."/>
            <person name="Wang L."/>
            <person name="Guo W."/>
            <person name="Bai Y."/>
            <person name="Ruan J."/>
            <person name="Shangguan X."/>
            <person name="Mao Y."/>
            <person name="Jiang J."/>
            <person name="Zhu Y."/>
            <person name="Lei J."/>
            <person name="Kang H."/>
            <person name="Chen S."/>
            <person name="He X."/>
            <person name="Wang R."/>
            <person name="Wang Y."/>
            <person name="Chen J."/>
            <person name="Wang L."/>
            <person name="Yu S."/>
            <person name="Wang B."/>
            <person name="Wei J."/>
            <person name="Song S."/>
            <person name="Lu X."/>
            <person name="Gao Z."/>
            <person name="Gu W."/>
            <person name="Deng X."/>
            <person name="Ma D."/>
            <person name="Wang S."/>
            <person name="Liang W."/>
            <person name="Fang L."/>
            <person name="Cai C."/>
            <person name="Zhu X."/>
            <person name="Zhou B."/>
            <person name="Zhang Y."/>
            <person name="Chen Z."/>
            <person name="Xu S."/>
            <person name="Zhu R."/>
            <person name="Wang S."/>
            <person name="Zhang T."/>
            <person name="Zhao G."/>
        </authorList>
    </citation>
    <scope>NUCLEOTIDE SEQUENCE [LARGE SCALE GENOMIC DNA]</scope>
    <source>
        <strain evidence="3">cv. Xinhai21</strain>
        <tissue evidence="2">Leaf</tissue>
    </source>
</reference>
<name>A0A2P5Y2N5_GOSBA</name>
<evidence type="ECO:0000313" key="2">
    <source>
        <dbReference type="EMBL" id="PPS09870.1"/>
    </source>
</evidence>
<evidence type="ECO:0000256" key="1">
    <source>
        <dbReference type="SAM" id="MobiDB-lite"/>
    </source>
</evidence>
<dbReference type="AlphaFoldDB" id="A0A2P5Y2N5"/>
<accession>A0A2P5Y2N5</accession>
<evidence type="ECO:0000313" key="3">
    <source>
        <dbReference type="Proteomes" id="UP000239757"/>
    </source>
</evidence>
<protein>
    <submittedName>
        <fullName evidence="2">Uncharacterized protein</fullName>
    </submittedName>
</protein>